<feature type="compositionally biased region" description="Basic and acidic residues" evidence="2">
    <location>
        <begin position="95"/>
        <end position="110"/>
    </location>
</feature>
<feature type="domain" description="RING-type" evidence="3">
    <location>
        <begin position="241"/>
        <end position="295"/>
    </location>
</feature>
<protein>
    <recommendedName>
        <fullName evidence="3">RING-type domain-containing protein</fullName>
    </recommendedName>
</protein>
<evidence type="ECO:0000259" key="3">
    <source>
        <dbReference type="PROSITE" id="PS50089"/>
    </source>
</evidence>
<feature type="region of interest" description="Disordered" evidence="2">
    <location>
        <begin position="91"/>
        <end position="124"/>
    </location>
</feature>
<dbReference type="Gene3D" id="3.30.40.10">
    <property type="entry name" value="Zinc/RING finger domain, C3HC4 (zinc finger)"/>
    <property type="match status" value="1"/>
</dbReference>
<dbReference type="SUPFAM" id="SSF57850">
    <property type="entry name" value="RING/U-box"/>
    <property type="match status" value="1"/>
</dbReference>
<dbReference type="EMBL" id="CAJNDS010002566">
    <property type="protein sequence ID" value="CAE7527823.1"/>
    <property type="molecule type" value="Genomic_DNA"/>
</dbReference>
<proteinExistence type="predicted"/>
<evidence type="ECO:0000313" key="5">
    <source>
        <dbReference type="Proteomes" id="UP000604046"/>
    </source>
</evidence>
<keyword evidence="1" id="KW-0479">Metal-binding</keyword>
<dbReference type="InterPro" id="IPR013083">
    <property type="entry name" value="Znf_RING/FYVE/PHD"/>
</dbReference>
<keyword evidence="1" id="KW-0863">Zinc-finger</keyword>
<feature type="compositionally biased region" description="Low complexity" evidence="2">
    <location>
        <begin position="111"/>
        <end position="123"/>
    </location>
</feature>
<comment type="caution">
    <text evidence="4">The sequence shown here is derived from an EMBL/GenBank/DDBJ whole genome shotgun (WGS) entry which is preliminary data.</text>
</comment>
<keyword evidence="5" id="KW-1185">Reference proteome</keyword>
<dbReference type="GO" id="GO:0008270">
    <property type="term" value="F:zinc ion binding"/>
    <property type="evidence" value="ECO:0007669"/>
    <property type="project" value="UniProtKB-KW"/>
</dbReference>
<dbReference type="OrthoDB" id="10445640at2759"/>
<keyword evidence="1" id="KW-0862">Zinc</keyword>
<evidence type="ECO:0000256" key="2">
    <source>
        <dbReference type="SAM" id="MobiDB-lite"/>
    </source>
</evidence>
<name>A0A812TMD0_9DINO</name>
<dbReference type="AlphaFoldDB" id="A0A812TMD0"/>
<evidence type="ECO:0000256" key="1">
    <source>
        <dbReference type="PROSITE-ProRule" id="PRU00175"/>
    </source>
</evidence>
<organism evidence="4 5">
    <name type="scientific">Symbiodinium natans</name>
    <dbReference type="NCBI Taxonomy" id="878477"/>
    <lineage>
        <taxon>Eukaryota</taxon>
        <taxon>Sar</taxon>
        <taxon>Alveolata</taxon>
        <taxon>Dinophyceae</taxon>
        <taxon>Suessiales</taxon>
        <taxon>Symbiodiniaceae</taxon>
        <taxon>Symbiodinium</taxon>
    </lineage>
</organism>
<evidence type="ECO:0000313" key="4">
    <source>
        <dbReference type="EMBL" id="CAE7527823.1"/>
    </source>
</evidence>
<dbReference type="Proteomes" id="UP000604046">
    <property type="component" value="Unassembled WGS sequence"/>
</dbReference>
<sequence length="503" mass="55182">MLRLHVRLRKEGQENEAETILVPVKPTKRVRNFKEDVELRARKLEGFEGCQVIHLRDGSRAHALMDDDDLVSDVVENGDTVFADVACVPGAGGSKDSETAPEPEKFHDGTEGSVSETTGTTDGFEAEPAAEEAGYGFIRYQTLERVAQGLQPQALEVSVATSTWELAKQIAQAEGIEYEPIEEDAAPVASFADRGRCMCSEAAARVKLWGYDAALKIDAAAFSQSWHPQRWAAELAKADICSICLSGLGDGSAESSEGRSPDLVVGNRLCHHFFHAECLLKSFVDGRVLQCPCCRGEWLYLEEEQAEKGGIREDGNVLVLVPDLNTGFREASVAAGGSTVEELKREVFSMLGLDCQNYVACSRGVVQDDQSMVVTAQPAVYSLCDCGAHVWTIMLTCECHDQDHNLQWKQKMQSTDSISQVKQALHRAWRTLWIQPSKMRIQSMAGLPYHDSARVGDLCSGVKVEASVAVILVDESFVALDFFVASQRLAAPTARHKRAYPRV</sequence>
<accession>A0A812TMD0</accession>
<dbReference type="PROSITE" id="PS50089">
    <property type="entry name" value="ZF_RING_2"/>
    <property type="match status" value="1"/>
</dbReference>
<dbReference type="InterPro" id="IPR001841">
    <property type="entry name" value="Znf_RING"/>
</dbReference>
<reference evidence="4" key="1">
    <citation type="submission" date="2021-02" db="EMBL/GenBank/DDBJ databases">
        <authorList>
            <person name="Dougan E. K."/>
            <person name="Rhodes N."/>
            <person name="Thang M."/>
            <person name="Chan C."/>
        </authorList>
    </citation>
    <scope>NUCLEOTIDE SEQUENCE</scope>
</reference>
<gene>
    <name evidence="4" type="ORF">SNAT2548_LOCUS29562</name>
</gene>